<dbReference type="AlphaFoldDB" id="A0A0L8L9P5"/>
<name>A0A0L8L9P5_STRVR</name>
<dbReference type="OrthoDB" id="5065240at2"/>
<accession>A0A0L8L9P5</accession>
<sequence>MGGPAGTPPRPAGLELLLPPRSDTLWRLMTLLVSHAHSVPTSVLDLRDRRHHPLAGPVMELLT</sequence>
<protein>
    <submittedName>
        <fullName evidence="1">Uncharacterized protein</fullName>
    </submittedName>
</protein>
<reference evidence="1 2" key="1">
    <citation type="submission" date="2015-06" db="EMBL/GenBank/DDBJ databases">
        <authorList>
            <person name="Hoefler B.C."/>
            <person name="Straight P.D."/>
        </authorList>
    </citation>
    <scope>NUCLEOTIDE SEQUENCE [LARGE SCALE GENOMIC DNA]</scope>
    <source>
        <strain evidence="1 2">NRRL 3427</strain>
    </source>
</reference>
<dbReference type="EMBL" id="LGUP01000036">
    <property type="protein sequence ID" value="KOG34867.1"/>
    <property type="molecule type" value="Genomic_DNA"/>
</dbReference>
<dbReference type="Proteomes" id="UP000037023">
    <property type="component" value="Unassembled WGS sequence"/>
</dbReference>
<organism evidence="1 2">
    <name type="scientific">Streptomyces viridochromogenes</name>
    <dbReference type="NCBI Taxonomy" id="1938"/>
    <lineage>
        <taxon>Bacteria</taxon>
        <taxon>Bacillati</taxon>
        <taxon>Actinomycetota</taxon>
        <taxon>Actinomycetes</taxon>
        <taxon>Kitasatosporales</taxon>
        <taxon>Streptomycetaceae</taxon>
        <taxon>Streptomyces</taxon>
    </lineage>
</organism>
<dbReference type="RefSeq" id="WP_033202660.1">
    <property type="nucleotide sequence ID" value="NZ_LGUP01000036.1"/>
</dbReference>
<proteinExistence type="predicted"/>
<gene>
    <name evidence="1" type="ORF">ADK34_06030</name>
</gene>
<evidence type="ECO:0000313" key="1">
    <source>
        <dbReference type="EMBL" id="KOG34867.1"/>
    </source>
</evidence>
<evidence type="ECO:0000313" key="2">
    <source>
        <dbReference type="Proteomes" id="UP000037023"/>
    </source>
</evidence>
<comment type="caution">
    <text evidence="1">The sequence shown here is derived from an EMBL/GenBank/DDBJ whole genome shotgun (WGS) entry which is preliminary data.</text>
</comment>